<feature type="compositionally biased region" description="Low complexity" evidence="1">
    <location>
        <begin position="422"/>
        <end position="437"/>
    </location>
</feature>
<feature type="compositionally biased region" description="Basic and acidic residues" evidence="1">
    <location>
        <begin position="390"/>
        <end position="404"/>
    </location>
</feature>
<dbReference type="STRING" id="39966.A0A369JXI7"/>
<feature type="region of interest" description="Disordered" evidence="1">
    <location>
        <begin position="1"/>
        <end position="95"/>
    </location>
</feature>
<evidence type="ECO:0000313" key="2">
    <source>
        <dbReference type="EMBL" id="RDB26042.1"/>
    </source>
</evidence>
<feature type="compositionally biased region" description="Acidic residues" evidence="1">
    <location>
        <begin position="405"/>
        <end position="415"/>
    </location>
</feature>
<reference evidence="2" key="1">
    <citation type="submission" date="2018-04" db="EMBL/GenBank/DDBJ databases">
        <title>Whole genome sequencing of Hypsizygus marmoreus.</title>
        <authorList>
            <person name="Choi I.-G."/>
            <person name="Min B."/>
            <person name="Kim J.-G."/>
            <person name="Kim S."/>
            <person name="Oh Y.-L."/>
            <person name="Kong W.-S."/>
            <person name="Park H."/>
            <person name="Jeong J."/>
            <person name="Song E.-S."/>
        </authorList>
    </citation>
    <scope>NUCLEOTIDE SEQUENCE [LARGE SCALE GENOMIC DNA]</scope>
    <source>
        <strain evidence="2">51987-8</strain>
    </source>
</reference>
<feature type="compositionally biased region" description="Polar residues" evidence="1">
    <location>
        <begin position="585"/>
        <end position="596"/>
    </location>
</feature>
<feature type="compositionally biased region" description="Polar residues" evidence="1">
    <location>
        <begin position="41"/>
        <end position="59"/>
    </location>
</feature>
<comment type="caution">
    <text evidence="2">The sequence shown here is derived from an EMBL/GenBank/DDBJ whole genome shotgun (WGS) entry which is preliminary data.</text>
</comment>
<feature type="compositionally biased region" description="Pro residues" evidence="1">
    <location>
        <begin position="685"/>
        <end position="697"/>
    </location>
</feature>
<dbReference type="AlphaFoldDB" id="A0A369JXI7"/>
<proteinExistence type="predicted"/>
<sequence length="749" mass="81524">MDASGVYDDEVVADSEDEGAGMELMVNDGPMKAPAHIPSMIKTSLDSIISAEPTASTSDPKPRPKPRPIKKAAATSSSSISPFTAQAIATPSSDIYMDTSSNIADRAKMRARNTKPMTPVDIIELSSYEDEFNLSKPRQKAKAKSKMTTKSKSSARTNSELDDISTPDTHSRPRPKPIPKKRTKTSHPTSPLGASTSQSSNPIPTSSIPYDPLPIPFRLIPSQLPPSDPPESTSTTYDLPPIETLPNLDTDIDVPSSSPSSLFDVHSSRKGKRRRAMSRVDELDSEMDHDSRMMPPPALPGPPPTFFAGSSSPPTDISMNHPPTAVAESGKKPAAKKTRKKKQDAEDDEGGDGAEWGTKKPKAKSKPKKSPQNKVEVVIEQKLARKAKGKGKDKEKEVFKSREFIDDDEEEEDEMLGNLRNTTSTSTKPTKPDSMTSLSSLPETDTEEPKLIGSSKKRKSTILDVENKASETAVGKGKRKKRAVISDDEDDYARNADEPPPRSERSSKSKGKRKKVVVSEDEDDEAAAGEPSRKVSSVMSSAKGKDTGKNTGRKGVPDASDGLEYNDMSGQAGDTDRVAALKENVQPTTASHLQTPNPKPASKPLETLFPTLSSRYTIAPKTKSTPMSELIRRVNSLPGSPFVSPAPRASGSTTRLSTPGTAYSPYLKSSRSALSRIAPLHPNRRTPPPPLPPPPPRPKTKKEREREEQWEEELVESVGGITEWACMTDAERKELRRAKREREMAGWED</sequence>
<gene>
    <name evidence="2" type="ORF">Hypma_006657</name>
</gene>
<feature type="compositionally biased region" description="Basic residues" evidence="1">
    <location>
        <begin position="137"/>
        <end position="149"/>
    </location>
</feature>
<feature type="compositionally biased region" description="Basic residues" evidence="1">
    <location>
        <begin position="359"/>
        <end position="371"/>
    </location>
</feature>
<evidence type="ECO:0000313" key="3">
    <source>
        <dbReference type="Proteomes" id="UP000076154"/>
    </source>
</evidence>
<keyword evidence="3" id="KW-1185">Reference proteome</keyword>
<feature type="compositionally biased region" description="Basic residues" evidence="1">
    <location>
        <begin position="268"/>
        <end position="277"/>
    </location>
</feature>
<protein>
    <submittedName>
        <fullName evidence="2">Uncharacterized protein</fullName>
    </submittedName>
</protein>
<feature type="compositionally biased region" description="Polar residues" evidence="1">
    <location>
        <begin position="650"/>
        <end position="673"/>
    </location>
</feature>
<feature type="region of interest" description="Disordered" evidence="1">
    <location>
        <begin position="125"/>
        <end position="606"/>
    </location>
</feature>
<feature type="region of interest" description="Disordered" evidence="1">
    <location>
        <begin position="636"/>
        <end position="715"/>
    </location>
</feature>
<feature type="compositionally biased region" description="Basic residues" evidence="1">
    <location>
        <begin position="172"/>
        <end position="185"/>
    </location>
</feature>
<feature type="compositionally biased region" description="Basic residues" evidence="1">
    <location>
        <begin position="333"/>
        <end position="342"/>
    </location>
</feature>
<feature type="compositionally biased region" description="Acidic residues" evidence="1">
    <location>
        <begin position="7"/>
        <end position="20"/>
    </location>
</feature>
<dbReference type="InParanoid" id="A0A369JXI7"/>
<dbReference type="Proteomes" id="UP000076154">
    <property type="component" value="Unassembled WGS sequence"/>
</dbReference>
<feature type="compositionally biased region" description="Polar residues" evidence="1">
    <location>
        <begin position="308"/>
        <end position="318"/>
    </location>
</feature>
<feature type="compositionally biased region" description="Low complexity" evidence="1">
    <location>
        <begin position="71"/>
        <end position="87"/>
    </location>
</feature>
<organism evidence="2 3">
    <name type="scientific">Hypsizygus marmoreus</name>
    <name type="common">White beech mushroom</name>
    <name type="synonym">Agaricus marmoreus</name>
    <dbReference type="NCBI Taxonomy" id="39966"/>
    <lineage>
        <taxon>Eukaryota</taxon>
        <taxon>Fungi</taxon>
        <taxon>Dikarya</taxon>
        <taxon>Basidiomycota</taxon>
        <taxon>Agaricomycotina</taxon>
        <taxon>Agaricomycetes</taxon>
        <taxon>Agaricomycetidae</taxon>
        <taxon>Agaricales</taxon>
        <taxon>Tricholomatineae</taxon>
        <taxon>Lyophyllaceae</taxon>
        <taxon>Hypsizygus</taxon>
    </lineage>
</organism>
<feature type="compositionally biased region" description="Basic and acidic residues" evidence="1">
    <location>
        <begin position="278"/>
        <end position="292"/>
    </location>
</feature>
<accession>A0A369JXI7</accession>
<feature type="compositionally biased region" description="Polar residues" evidence="1">
    <location>
        <begin position="186"/>
        <end position="208"/>
    </location>
</feature>
<dbReference type="EMBL" id="LUEZ02000040">
    <property type="protein sequence ID" value="RDB26042.1"/>
    <property type="molecule type" value="Genomic_DNA"/>
</dbReference>
<feature type="compositionally biased region" description="Basic and acidic residues" evidence="1">
    <location>
        <begin position="492"/>
        <end position="507"/>
    </location>
</feature>
<feature type="compositionally biased region" description="Pro residues" evidence="1">
    <location>
        <begin position="294"/>
        <end position="305"/>
    </location>
</feature>
<evidence type="ECO:0000256" key="1">
    <source>
        <dbReference type="SAM" id="MobiDB-lite"/>
    </source>
</evidence>
<dbReference type="OrthoDB" id="3271227at2759"/>
<name>A0A369JXI7_HYPMA</name>